<keyword evidence="3" id="KW-0812">Transmembrane</keyword>
<evidence type="ECO:0000256" key="3">
    <source>
        <dbReference type="SAM" id="Phobius"/>
    </source>
</evidence>
<sequence>MMICMCNVNVTVSLSNSLKEEQRLPQNQCYFRLEALLKAILMTFLFLWKHLSKSVTMVFESLVADLLNKYLGDYVENLDKSQLNIGIWGGDVVLKNLDLKATALDDLNLPVKVLSGHLGTLILKIPWKKIYTEPVEVVIEDLFAIAGPNAGLTYDEGKEAQDLLDKKLKKLNRIESMKLAQDAAAKESGSKKGGSSFAEKLATQVVKNLQVSIRNIHIRYEDFHTSPDRPYALGITLDSLSFQTVDEDGNPKIFKETVKKIFKCINLNNLALYWNSNTATYIEGAKPSIYNTMREKIATKARKVKEHQYLIRPINCSVNIELDTKPELSGYSSPKLIMSLVLEEIALQLSKVQYYDIMEMLSSFERMVLADKYRKYRQYLPPNPTRKQMWKYAYTCVLEEDVKRKKKMWSWVNMQRHKELKKLYKEAYRRKLESNKKQSEVYRVLEQCEKELDVFNIVLMRSQAEVAFARAQKEKAKEGGIFSFLRGKKSKPDKKGITDQISELMTDEEYSKLYKAIGYEESSDDPNALPPEYVATKLHFELHSLSLALQDEIEGKDRKILCAEVTNVHADVLQRPSVGNLVVAAKMSSFNVYGLVHDSIKPIIVKSLIQENSYLLSVDFELKPDNKSCDQRVLLSTQAIEIVYDAVTINHAVSFFKPPEHVKLKQLSKAAVSRYKRLKQQSTAGLKDIVQHHKYTEVKASIAASYILLPEAGLYIPGQTNCIVVDLGSLSVESEKDPEAPKKYRAKAAMLKSRRDDETDSQDPLLEQYMQKAYDSFTFQLQQFQVLYAHKGVDWKTCRTLKSSPMHIIQPMHYKILLQKCMIQDPRLANIKIRGALPQVQLTISDEKLLNISSLILSISLPESALSDTDDSDSEETDDLNTDEYADSKNVILEERDEMLAEEDPISLDKSKVVDNATNMTQLSLSFEITEIEVHIAQVCIFNFILSVYFIAYIT</sequence>
<dbReference type="InterPro" id="IPR026854">
    <property type="entry name" value="VPS13_N"/>
</dbReference>
<dbReference type="OrthoDB" id="428159at2759"/>
<dbReference type="PANTHER" id="PTHR16166:SF93">
    <property type="entry name" value="INTERMEMBRANE LIPID TRANSFER PROTEIN VPS13"/>
    <property type="match status" value="1"/>
</dbReference>
<accession>A0A7J7JG44</accession>
<gene>
    <name evidence="5" type="ORF">EB796_016399</name>
</gene>
<dbReference type="Pfam" id="PF12624">
    <property type="entry name" value="VPS13_N"/>
    <property type="match status" value="1"/>
</dbReference>
<keyword evidence="6" id="KW-1185">Reference proteome</keyword>
<keyword evidence="2" id="KW-0813">Transport</keyword>
<evidence type="ECO:0000256" key="1">
    <source>
        <dbReference type="ARBA" id="ARBA00006545"/>
    </source>
</evidence>
<organism evidence="5 6">
    <name type="scientific">Bugula neritina</name>
    <name type="common">Brown bryozoan</name>
    <name type="synonym">Sertularia neritina</name>
    <dbReference type="NCBI Taxonomy" id="10212"/>
    <lineage>
        <taxon>Eukaryota</taxon>
        <taxon>Metazoa</taxon>
        <taxon>Spiralia</taxon>
        <taxon>Lophotrochozoa</taxon>
        <taxon>Bryozoa</taxon>
        <taxon>Gymnolaemata</taxon>
        <taxon>Cheilostomatida</taxon>
        <taxon>Flustrina</taxon>
        <taxon>Buguloidea</taxon>
        <taxon>Bugulidae</taxon>
        <taxon>Bugula</taxon>
    </lineage>
</organism>
<evidence type="ECO:0000256" key="2">
    <source>
        <dbReference type="ARBA" id="ARBA00022448"/>
    </source>
</evidence>
<dbReference type="EMBL" id="VXIV02002476">
    <property type="protein sequence ID" value="KAF6025279.1"/>
    <property type="molecule type" value="Genomic_DNA"/>
</dbReference>
<dbReference type="GO" id="GO:0045053">
    <property type="term" value="P:protein retention in Golgi apparatus"/>
    <property type="evidence" value="ECO:0007669"/>
    <property type="project" value="TreeGrafter"/>
</dbReference>
<evidence type="ECO:0000313" key="5">
    <source>
        <dbReference type="EMBL" id="KAF6025279.1"/>
    </source>
</evidence>
<dbReference type="InterPro" id="IPR026847">
    <property type="entry name" value="VPS13"/>
</dbReference>
<dbReference type="PANTHER" id="PTHR16166">
    <property type="entry name" value="VACUOLAR PROTEIN SORTING-ASSOCIATED PROTEIN VPS13"/>
    <property type="match status" value="1"/>
</dbReference>
<comment type="similarity">
    <text evidence="1">Belongs to the VPS13 family.</text>
</comment>
<comment type="caution">
    <text evidence="5">The sequence shown here is derived from an EMBL/GenBank/DDBJ whole genome shotgun (WGS) entry which is preliminary data.</text>
</comment>
<keyword evidence="3" id="KW-1133">Transmembrane helix</keyword>
<dbReference type="AlphaFoldDB" id="A0A7J7JG44"/>
<keyword evidence="3" id="KW-0472">Membrane</keyword>
<feature type="transmembrane region" description="Helical" evidence="3">
    <location>
        <begin position="934"/>
        <end position="954"/>
    </location>
</feature>
<protein>
    <submittedName>
        <fullName evidence="5">VPS13C</fullName>
    </submittedName>
</protein>
<feature type="domain" description="Chorein N-terminal" evidence="4">
    <location>
        <begin position="58"/>
        <end position="912"/>
    </location>
</feature>
<dbReference type="GO" id="GO:0006623">
    <property type="term" value="P:protein targeting to vacuole"/>
    <property type="evidence" value="ECO:0007669"/>
    <property type="project" value="TreeGrafter"/>
</dbReference>
<proteinExistence type="inferred from homology"/>
<reference evidence="5" key="1">
    <citation type="submission" date="2020-06" db="EMBL/GenBank/DDBJ databases">
        <title>Draft genome of Bugula neritina, a colonial animal packing powerful symbionts and potential medicines.</title>
        <authorList>
            <person name="Rayko M."/>
        </authorList>
    </citation>
    <scope>NUCLEOTIDE SEQUENCE [LARGE SCALE GENOMIC DNA]</scope>
    <source>
        <strain evidence="5">Kwan_BN1</strain>
    </source>
</reference>
<evidence type="ECO:0000313" key="6">
    <source>
        <dbReference type="Proteomes" id="UP000593567"/>
    </source>
</evidence>
<dbReference type="Proteomes" id="UP000593567">
    <property type="component" value="Unassembled WGS sequence"/>
</dbReference>
<evidence type="ECO:0000259" key="4">
    <source>
        <dbReference type="Pfam" id="PF12624"/>
    </source>
</evidence>
<name>A0A7J7JG44_BUGNE</name>